<dbReference type="KEGG" id="apa:APP7_1804"/>
<dbReference type="Proteomes" id="UP000001226">
    <property type="component" value="Chromosome"/>
</dbReference>
<proteinExistence type="predicted"/>
<organism evidence="4 5">
    <name type="scientific">Actinobacillus pleuropneumoniae serotype 7 (strain AP76)</name>
    <dbReference type="NCBI Taxonomy" id="537457"/>
    <lineage>
        <taxon>Bacteria</taxon>
        <taxon>Pseudomonadati</taxon>
        <taxon>Pseudomonadota</taxon>
        <taxon>Gammaproteobacteria</taxon>
        <taxon>Pasteurellales</taxon>
        <taxon>Pasteurellaceae</taxon>
        <taxon>Actinobacillus</taxon>
    </lineage>
</organism>
<dbReference type="PROSITE" id="PS51898">
    <property type="entry name" value="TYR_RECOMBINASE"/>
    <property type="match status" value="1"/>
</dbReference>
<protein>
    <submittedName>
        <fullName evidence="4">Integrase</fullName>
    </submittedName>
</protein>
<feature type="domain" description="Tyr recombinase" evidence="3">
    <location>
        <begin position="1"/>
        <end position="184"/>
    </location>
</feature>
<dbReference type="PANTHER" id="PTHR30349">
    <property type="entry name" value="PHAGE INTEGRASE-RELATED"/>
    <property type="match status" value="1"/>
</dbReference>
<sequence length="188" mass="22481">MMKLDFFLQGRLPAVLSPQWFIQTIINTFRFTAIRRAQLLRLKVDDVDLSRKVIHISPEINKNHEYHCIPISEKLLPYLEMLIAELRKHHQCTNSQLFNINLFRKTRYKWLITTEYQISHLFRVISKNIGFQVSPHRFRHTVATNLMRNPDNLYVAKQLLGHKDVRVTLTYIENDVEMIREKVNKELL</sequence>
<evidence type="ECO:0000256" key="1">
    <source>
        <dbReference type="ARBA" id="ARBA00022908"/>
    </source>
</evidence>
<dbReference type="Pfam" id="PF00589">
    <property type="entry name" value="Phage_integrase"/>
    <property type="match status" value="1"/>
</dbReference>
<evidence type="ECO:0000313" key="4">
    <source>
        <dbReference type="EMBL" id="ACE62456.1"/>
    </source>
</evidence>
<reference evidence="5" key="1">
    <citation type="submission" date="2008-06" db="EMBL/GenBank/DDBJ databases">
        <title>Genome and proteome analysis of A. pleuropneumoniae serotype 7.</title>
        <authorList>
            <person name="Linke B."/>
            <person name="Buettner F."/>
            <person name="Martinez-Arias R."/>
            <person name="Goesmann A."/>
            <person name="Baltes N."/>
            <person name="Tegetmeyer H."/>
            <person name="Singh M."/>
            <person name="Gerlach G.F."/>
        </authorList>
    </citation>
    <scope>NUCLEOTIDE SEQUENCE [LARGE SCALE GENOMIC DNA]</scope>
    <source>
        <strain evidence="5">AP76</strain>
    </source>
</reference>
<evidence type="ECO:0000259" key="3">
    <source>
        <dbReference type="PROSITE" id="PS51898"/>
    </source>
</evidence>
<dbReference type="SUPFAM" id="SSF56349">
    <property type="entry name" value="DNA breaking-rejoining enzymes"/>
    <property type="match status" value="1"/>
</dbReference>
<dbReference type="GO" id="GO:0003677">
    <property type="term" value="F:DNA binding"/>
    <property type="evidence" value="ECO:0007669"/>
    <property type="project" value="InterPro"/>
</dbReference>
<dbReference type="EMBL" id="CP001091">
    <property type="protein sequence ID" value="ACE62456.1"/>
    <property type="molecule type" value="Genomic_DNA"/>
</dbReference>
<gene>
    <name evidence="4" type="ordered locus">APP7_1804</name>
</gene>
<dbReference type="InterPro" id="IPR013762">
    <property type="entry name" value="Integrase-like_cat_sf"/>
</dbReference>
<name>B3GYX0_ACTP7</name>
<dbReference type="GO" id="GO:0015074">
    <property type="term" value="P:DNA integration"/>
    <property type="evidence" value="ECO:0007669"/>
    <property type="project" value="UniProtKB-KW"/>
</dbReference>
<dbReference type="CDD" id="cd00397">
    <property type="entry name" value="DNA_BRE_C"/>
    <property type="match status" value="1"/>
</dbReference>
<keyword evidence="2" id="KW-0233">DNA recombination</keyword>
<dbReference type="Gene3D" id="1.10.443.10">
    <property type="entry name" value="Intergrase catalytic core"/>
    <property type="match status" value="1"/>
</dbReference>
<dbReference type="InterPro" id="IPR011010">
    <property type="entry name" value="DNA_brk_join_enz"/>
</dbReference>
<evidence type="ECO:0000313" key="5">
    <source>
        <dbReference type="Proteomes" id="UP000001226"/>
    </source>
</evidence>
<dbReference type="AlphaFoldDB" id="B3GYX0"/>
<dbReference type="InterPro" id="IPR050090">
    <property type="entry name" value="Tyrosine_recombinase_XerCD"/>
</dbReference>
<accession>B3GYX0</accession>
<dbReference type="GO" id="GO:0006310">
    <property type="term" value="P:DNA recombination"/>
    <property type="evidence" value="ECO:0007669"/>
    <property type="project" value="UniProtKB-KW"/>
</dbReference>
<evidence type="ECO:0000256" key="2">
    <source>
        <dbReference type="ARBA" id="ARBA00023172"/>
    </source>
</evidence>
<dbReference type="InterPro" id="IPR002104">
    <property type="entry name" value="Integrase_catalytic"/>
</dbReference>
<keyword evidence="1" id="KW-0229">DNA integration</keyword>
<dbReference type="HOGENOM" id="CLU_045821_0_1_6"/>
<dbReference type="PANTHER" id="PTHR30349:SF64">
    <property type="entry name" value="PROPHAGE INTEGRASE INTD-RELATED"/>
    <property type="match status" value="1"/>
</dbReference>